<sequence>MAAISLQESWLNGCASEMTQRDSCARIFYTLNANISMEGIENDLKSSCDVLFRTIQWIRTLFNVFSNEQACSVLDSILVDQLWTKKFLLMFECQNELNSKVKLLGQWSLPDRTTLSQITVATTDLKSKRPRKIRKRKRDKHLENEDVGEGEVQDIVPVSLPTQANQLNESISGKIIPISKLTSTMKTMRLSAVVKLLKLMRGRRRATIYLLEHLLDILAVTCPRVGTKSLPWIKGDTSNNIRIHGDITLIFTEIEKLLPILWSTVSKTVSFFRDLLNSSGVMATESEVVDQLTDLFRLSLLSLWHLFSWNHVSPLPSDSDVVSRSKKVRREKLMETLEHCMLQEDNEKCTGTEAELTVFEFLVDICEAVPCASVAVAVLDCVSVFRSPNEALNNKMARHALTFLKREWMDKEGKPMKGAALTGAVRKMLSHYLQLRPIKNRLCAIQWMVAKKLADLVPHDERRKSKVYEQESDDPDLNERDKNQTFACFTRGTFATIYKVLFAAMNDALAADVAQTSGQKRAVVEEYLRTWSIAAGCVALFGLMLRVKQLRNTSMLVSAIREGRRFLALMCSKNSSFMYLSEKKDRLAGITEHVVEIIKSVQIGNRNFQNICVHAKANRSNVLLKLVPDFRVTNEQWMRAIQTKFVDINCLDAFEIGLLKPRDINGEEIVYSGDEQSSSTCSECDHGEDVVEGQMDSDDGNASEVY</sequence>
<dbReference type="GO" id="GO:1990918">
    <property type="term" value="P:double-strand break repair involved in meiotic recombination"/>
    <property type="evidence" value="ECO:0007669"/>
    <property type="project" value="TreeGrafter"/>
</dbReference>
<feature type="compositionally biased region" description="Acidic residues" evidence="6">
    <location>
        <begin position="695"/>
        <end position="706"/>
    </location>
</feature>
<keyword evidence="2" id="KW-1017">Isopeptide bond</keyword>
<comment type="subcellular location">
    <subcellularLocation>
        <location evidence="1">Nucleus</location>
    </subcellularLocation>
</comment>
<evidence type="ECO:0000256" key="3">
    <source>
        <dbReference type="ARBA" id="ARBA00022843"/>
    </source>
</evidence>
<evidence type="ECO:0000313" key="8">
    <source>
        <dbReference type="Proteomes" id="UP001196413"/>
    </source>
</evidence>
<organism evidence="7 8">
    <name type="scientific">Parelaphostrongylus tenuis</name>
    <name type="common">Meningeal worm</name>
    <dbReference type="NCBI Taxonomy" id="148309"/>
    <lineage>
        <taxon>Eukaryota</taxon>
        <taxon>Metazoa</taxon>
        <taxon>Ecdysozoa</taxon>
        <taxon>Nematoda</taxon>
        <taxon>Chromadorea</taxon>
        <taxon>Rhabditida</taxon>
        <taxon>Rhabditina</taxon>
        <taxon>Rhabditomorpha</taxon>
        <taxon>Strongyloidea</taxon>
        <taxon>Metastrongylidae</taxon>
        <taxon>Parelaphostrongylus</taxon>
    </lineage>
</organism>
<dbReference type="EMBL" id="JAHQIW010000945">
    <property type="protein sequence ID" value="KAJ1350806.1"/>
    <property type="molecule type" value="Genomic_DNA"/>
</dbReference>
<evidence type="ECO:0000256" key="5">
    <source>
        <dbReference type="ARBA" id="ARBA00093456"/>
    </source>
</evidence>
<dbReference type="PANTHER" id="PTHR32086:SF0">
    <property type="entry name" value="FANCONI ANEMIA GROUP D2 PROTEIN"/>
    <property type="match status" value="1"/>
</dbReference>
<dbReference type="GO" id="GO:0007129">
    <property type="term" value="P:homologous chromosome pairing at meiosis"/>
    <property type="evidence" value="ECO:0007669"/>
    <property type="project" value="TreeGrafter"/>
</dbReference>
<dbReference type="PANTHER" id="PTHR32086">
    <property type="entry name" value="FANCONI ANEMIA GROUP D2 PROTEIN"/>
    <property type="match status" value="1"/>
</dbReference>
<comment type="caution">
    <text evidence="7">The sequence shown here is derived from an EMBL/GenBank/DDBJ whole genome shotgun (WGS) entry which is preliminary data.</text>
</comment>
<dbReference type="Pfam" id="PF14631">
    <property type="entry name" value="FancD2"/>
    <property type="match status" value="1"/>
</dbReference>
<evidence type="ECO:0000256" key="2">
    <source>
        <dbReference type="ARBA" id="ARBA00022499"/>
    </source>
</evidence>
<dbReference type="Proteomes" id="UP001196413">
    <property type="component" value="Unassembled WGS sequence"/>
</dbReference>
<keyword evidence="8" id="KW-1185">Reference proteome</keyword>
<dbReference type="GO" id="GO:0070182">
    <property type="term" value="F:DNA polymerase binding"/>
    <property type="evidence" value="ECO:0007669"/>
    <property type="project" value="TreeGrafter"/>
</dbReference>
<dbReference type="InterPro" id="IPR029448">
    <property type="entry name" value="FANCD2"/>
</dbReference>
<dbReference type="GO" id="GO:0000793">
    <property type="term" value="C:condensed chromosome"/>
    <property type="evidence" value="ECO:0007669"/>
    <property type="project" value="TreeGrafter"/>
</dbReference>
<dbReference type="GO" id="GO:0031573">
    <property type="term" value="P:mitotic intra-S DNA damage checkpoint signaling"/>
    <property type="evidence" value="ECO:0007669"/>
    <property type="project" value="TreeGrafter"/>
</dbReference>
<evidence type="ECO:0000256" key="4">
    <source>
        <dbReference type="ARBA" id="ARBA00023242"/>
    </source>
</evidence>
<keyword evidence="3" id="KW-0832">Ubl conjugation</keyword>
<keyword evidence="4" id="KW-0539">Nucleus</keyword>
<dbReference type="GO" id="GO:0005634">
    <property type="term" value="C:nucleus"/>
    <property type="evidence" value="ECO:0007669"/>
    <property type="project" value="UniProtKB-SubCell"/>
</dbReference>
<proteinExistence type="inferred from homology"/>
<feature type="region of interest" description="Disordered" evidence="6">
    <location>
        <begin position="673"/>
        <end position="706"/>
    </location>
</feature>
<gene>
    <name evidence="7" type="ORF">KIN20_006690</name>
</gene>
<accession>A0AAD5MMY0</accession>
<evidence type="ECO:0000313" key="7">
    <source>
        <dbReference type="EMBL" id="KAJ1350806.1"/>
    </source>
</evidence>
<evidence type="ECO:0000256" key="1">
    <source>
        <dbReference type="ARBA" id="ARBA00004123"/>
    </source>
</evidence>
<reference evidence="7" key="1">
    <citation type="submission" date="2021-06" db="EMBL/GenBank/DDBJ databases">
        <title>Parelaphostrongylus tenuis whole genome reference sequence.</title>
        <authorList>
            <person name="Garwood T.J."/>
            <person name="Larsen P.A."/>
            <person name="Fountain-Jones N.M."/>
            <person name="Garbe J.R."/>
            <person name="Macchietto M.G."/>
            <person name="Kania S.A."/>
            <person name="Gerhold R.W."/>
            <person name="Richards J.E."/>
            <person name="Wolf T.M."/>
        </authorList>
    </citation>
    <scope>NUCLEOTIDE SEQUENCE</scope>
    <source>
        <strain evidence="7">MNPRO001-30</strain>
        <tissue evidence="7">Meninges</tissue>
    </source>
</reference>
<comment type="similarity">
    <text evidence="5">Belongs to the Fanconi anemia protein FANCD2 family.</text>
</comment>
<dbReference type="AlphaFoldDB" id="A0AAD5MMY0"/>
<dbReference type="GO" id="GO:0036297">
    <property type="term" value="P:interstrand cross-link repair"/>
    <property type="evidence" value="ECO:0007669"/>
    <property type="project" value="TreeGrafter"/>
</dbReference>
<name>A0AAD5MMY0_PARTN</name>
<protein>
    <submittedName>
        <fullName evidence="7">Uncharacterized protein</fullName>
    </submittedName>
</protein>
<evidence type="ECO:0000256" key="6">
    <source>
        <dbReference type="SAM" id="MobiDB-lite"/>
    </source>
</evidence>